<organism evidence="1">
    <name type="scientific">Cacopsylla melanoneura</name>
    <dbReference type="NCBI Taxonomy" id="428564"/>
    <lineage>
        <taxon>Eukaryota</taxon>
        <taxon>Metazoa</taxon>
        <taxon>Ecdysozoa</taxon>
        <taxon>Arthropoda</taxon>
        <taxon>Hexapoda</taxon>
        <taxon>Insecta</taxon>
        <taxon>Pterygota</taxon>
        <taxon>Neoptera</taxon>
        <taxon>Paraneoptera</taxon>
        <taxon>Hemiptera</taxon>
        <taxon>Sternorrhyncha</taxon>
        <taxon>Psylloidea</taxon>
        <taxon>Psyllidae</taxon>
        <taxon>Psyllinae</taxon>
        <taxon>Cacopsylla</taxon>
    </lineage>
</organism>
<dbReference type="EMBL" id="HBUF01287113">
    <property type="protein sequence ID" value="CAG6688513.1"/>
    <property type="molecule type" value="Transcribed_RNA"/>
</dbReference>
<sequence>MARICVRAEWKCKNKINGRFLCWARPSQEHRPTPESRLHWTWIQHLRQHEGWDLHQGCFTSGPCHGIRSYTTRRPDHQCPNQLPSHGVRGCSDHPLLRFTVRGTNRDGER</sequence>
<accession>A0A8D8V454</accession>
<reference evidence="1" key="1">
    <citation type="submission" date="2021-05" db="EMBL/GenBank/DDBJ databases">
        <authorList>
            <person name="Alioto T."/>
            <person name="Alioto T."/>
            <person name="Gomez Garrido J."/>
        </authorList>
    </citation>
    <scope>NUCLEOTIDE SEQUENCE</scope>
</reference>
<dbReference type="EMBL" id="HBUF01353810">
    <property type="protein sequence ID" value="CAG6715987.1"/>
    <property type="molecule type" value="Transcribed_RNA"/>
</dbReference>
<dbReference type="EMBL" id="HBUF01087878">
    <property type="protein sequence ID" value="CAG6634861.1"/>
    <property type="molecule type" value="Transcribed_RNA"/>
</dbReference>
<dbReference type="EMBL" id="HBUF01287114">
    <property type="protein sequence ID" value="CAG6688516.1"/>
    <property type="molecule type" value="Transcribed_RNA"/>
</dbReference>
<dbReference type="AlphaFoldDB" id="A0A8D8V454"/>
<dbReference type="EMBL" id="HBUF01287112">
    <property type="protein sequence ID" value="CAG6688510.1"/>
    <property type="molecule type" value="Transcribed_RNA"/>
</dbReference>
<name>A0A8D8V454_9HEMI</name>
<dbReference type="EMBL" id="HBUF01353809">
    <property type="protein sequence ID" value="CAG6715983.1"/>
    <property type="molecule type" value="Transcribed_RNA"/>
</dbReference>
<dbReference type="EMBL" id="HBUF01087877">
    <property type="protein sequence ID" value="CAG6634858.1"/>
    <property type="molecule type" value="Transcribed_RNA"/>
</dbReference>
<dbReference type="EMBL" id="HBUF01353808">
    <property type="protein sequence ID" value="CAG6715979.1"/>
    <property type="molecule type" value="Transcribed_RNA"/>
</dbReference>
<evidence type="ECO:0000313" key="1">
    <source>
        <dbReference type="EMBL" id="CAG6715987.1"/>
    </source>
</evidence>
<protein>
    <submittedName>
        <fullName evidence="1">Uncharacterized protein</fullName>
    </submittedName>
</protein>
<proteinExistence type="predicted"/>
<dbReference type="EMBL" id="HBUF01087879">
    <property type="protein sequence ID" value="CAG6634864.1"/>
    <property type="molecule type" value="Transcribed_RNA"/>
</dbReference>